<sequence>MISKYELIVYWSDEDSSYIVEVPELPGCMADGSSYQDAVGNAERVIQEWLETAHELGRPIPEPKGRLMYA</sequence>
<dbReference type="PANTHER" id="PTHR34504:SF2">
    <property type="entry name" value="UPF0150 PROTEIN SSL0259"/>
    <property type="match status" value="1"/>
</dbReference>
<dbReference type="PATRIC" id="fig|271065.3.peg.2057"/>
<dbReference type="AlphaFoldDB" id="G4T3G4"/>
<dbReference type="Pfam" id="PF15919">
    <property type="entry name" value="HicB_lk_antitox"/>
    <property type="match status" value="1"/>
</dbReference>
<proteinExistence type="predicted"/>
<dbReference type="STRING" id="1091494.MEALZ_2000"/>
<dbReference type="HOGENOM" id="CLU_114047_5_2_6"/>
<dbReference type="KEGG" id="mah:MEALZ_2000"/>
<dbReference type="SUPFAM" id="SSF143100">
    <property type="entry name" value="TTHA1013/TTHA0281-like"/>
    <property type="match status" value="1"/>
</dbReference>
<dbReference type="Gene3D" id="3.30.160.250">
    <property type="match status" value="1"/>
</dbReference>
<accession>G4T3G4</accession>
<reference evidence="3" key="1">
    <citation type="journal article" date="2012" name="J. Bacteriol.">
        <title>Genome sequence of the haloalkaliphilic methanotrophic bacterium Methylomicrobium alcaliphilum 20Z.</title>
        <authorList>
            <person name="Vuilleumier S."/>
            <person name="Khmelenina V.N."/>
            <person name="Bringel F."/>
            <person name="Reshetnikov A.S."/>
            <person name="Lajus A."/>
            <person name="Mangenot S."/>
            <person name="Rouy Z."/>
            <person name="Op den Camp H.J."/>
            <person name="Jetten M.S."/>
            <person name="Dispirito A.A."/>
            <person name="Dunfield P."/>
            <person name="Klotz M.G."/>
            <person name="Semrau J.D."/>
            <person name="Stein L.Y."/>
            <person name="Barbe V."/>
            <person name="Medigue C."/>
            <person name="Trotsenko Y.A."/>
            <person name="Kalyuzhnaya M.G."/>
        </authorList>
    </citation>
    <scope>NUCLEOTIDE SEQUENCE [LARGE SCALE GENOMIC DNA]</scope>
    <source>
        <strain evidence="3">DSM 19304 / NCIMB 14124 / VKM B-2133 / 20Z</strain>
    </source>
</reference>
<evidence type="ECO:0000313" key="3">
    <source>
        <dbReference type="Proteomes" id="UP000008315"/>
    </source>
</evidence>
<evidence type="ECO:0000313" key="2">
    <source>
        <dbReference type="EMBL" id="CCE23686.1"/>
    </source>
</evidence>
<gene>
    <name evidence="2" type="ordered locus">MEALZ_2000</name>
</gene>
<dbReference type="InterPro" id="IPR031807">
    <property type="entry name" value="HicB-like"/>
</dbReference>
<keyword evidence="3" id="KW-1185">Reference proteome</keyword>
<dbReference type="RefSeq" id="WP_014148478.1">
    <property type="nucleotide sequence ID" value="NC_016112.1"/>
</dbReference>
<dbReference type="InterPro" id="IPR051404">
    <property type="entry name" value="TA_system_antitoxin"/>
</dbReference>
<dbReference type="EMBL" id="FO082060">
    <property type="protein sequence ID" value="CCE23686.1"/>
    <property type="molecule type" value="Genomic_DNA"/>
</dbReference>
<dbReference type="InterPro" id="IPR035069">
    <property type="entry name" value="TTHA1013/TTHA0281-like"/>
</dbReference>
<evidence type="ECO:0000259" key="1">
    <source>
        <dbReference type="Pfam" id="PF15919"/>
    </source>
</evidence>
<dbReference type="PANTHER" id="PTHR34504">
    <property type="entry name" value="ANTITOXIN HICB"/>
    <property type="match status" value="1"/>
</dbReference>
<protein>
    <recommendedName>
        <fullName evidence="1">HicB-like antitoxin of toxin-antitoxin system domain-containing protein</fullName>
    </recommendedName>
</protein>
<name>G4T3G4_META2</name>
<feature type="domain" description="HicB-like antitoxin of toxin-antitoxin system" evidence="1">
    <location>
        <begin position="11"/>
        <end position="64"/>
    </location>
</feature>
<organism evidence="2 3">
    <name type="scientific">Methylotuvimicrobium alcaliphilum (strain DSM 19304 / NCIMB 14124 / VKM B-2133 / 20Z)</name>
    <name type="common">Methylomicrobium alcaliphilum</name>
    <dbReference type="NCBI Taxonomy" id="1091494"/>
    <lineage>
        <taxon>Bacteria</taxon>
        <taxon>Pseudomonadati</taxon>
        <taxon>Pseudomonadota</taxon>
        <taxon>Gammaproteobacteria</taxon>
        <taxon>Methylococcales</taxon>
        <taxon>Methylococcaceae</taxon>
        <taxon>Methylotuvimicrobium</taxon>
    </lineage>
</organism>
<dbReference type="Proteomes" id="UP000008315">
    <property type="component" value="Chromosome"/>
</dbReference>